<dbReference type="EMBL" id="CAMPGE010015112">
    <property type="protein sequence ID" value="CAI2373755.1"/>
    <property type="molecule type" value="Genomic_DNA"/>
</dbReference>
<feature type="chain" id="PRO_5042231033" description="folate gamma-glutamyl hydrolase" evidence="9">
    <location>
        <begin position="31"/>
        <end position="359"/>
    </location>
</feature>
<feature type="active site" description="Nucleophile" evidence="7 8">
    <location>
        <position position="161"/>
    </location>
</feature>
<feature type="active site" evidence="8">
    <location>
        <position position="276"/>
    </location>
</feature>
<evidence type="ECO:0000256" key="2">
    <source>
        <dbReference type="ARBA" id="ARBA00011083"/>
    </source>
</evidence>
<comment type="similarity">
    <text evidence="2">Belongs to the peptidase C26 family.</text>
</comment>
<evidence type="ECO:0000256" key="9">
    <source>
        <dbReference type="SAM" id="SignalP"/>
    </source>
</evidence>
<evidence type="ECO:0000256" key="3">
    <source>
        <dbReference type="ARBA" id="ARBA00012886"/>
    </source>
</evidence>
<dbReference type="GO" id="GO:0005773">
    <property type="term" value="C:vacuole"/>
    <property type="evidence" value="ECO:0007669"/>
    <property type="project" value="TreeGrafter"/>
</dbReference>
<dbReference type="PANTHER" id="PTHR11315:SF0">
    <property type="entry name" value="FOLATE GAMMA-GLUTAMYL HYDROLASE"/>
    <property type="match status" value="1"/>
</dbReference>
<gene>
    <name evidence="10" type="ORF">ECRASSUSDP1_LOCUS15102</name>
</gene>
<evidence type="ECO:0000256" key="1">
    <source>
        <dbReference type="ARBA" id="ARBA00004239"/>
    </source>
</evidence>
<evidence type="ECO:0000313" key="10">
    <source>
        <dbReference type="EMBL" id="CAI2373755.1"/>
    </source>
</evidence>
<dbReference type="EC" id="3.4.19.9" evidence="3 8"/>
<dbReference type="GO" id="GO:0034722">
    <property type="term" value="F:gamma-glutamyl-peptidase activity"/>
    <property type="evidence" value="ECO:0007669"/>
    <property type="project" value="UniProtKB-UniRule"/>
</dbReference>
<evidence type="ECO:0000256" key="5">
    <source>
        <dbReference type="ARBA" id="ARBA00022729"/>
    </source>
</evidence>
<reference evidence="10" key="1">
    <citation type="submission" date="2023-07" db="EMBL/GenBank/DDBJ databases">
        <authorList>
            <consortium name="AG Swart"/>
            <person name="Singh M."/>
            <person name="Singh A."/>
            <person name="Seah K."/>
            <person name="Emmerich C."/>
        </authorList>
    </citation>
    <scope>NUCLEOTIDE SEQUENCE</scope>
    <source>
        <strain evidence="10">DP1</strain>
    </source>
</reference>
<evidence type="ECO:0000256" key="7">
    <source>
        <dbReference type="PIRSR" id="PIRSR615527-1"/>
    </source>
</evidence>
<evidence type="ECO:0000256" key="4">
    <source>
        <dbReference type="ARBA" id="ARBA00022525"/>
    </source>
</evidence>
<dbReference type="InterPro" id="IPR029062">
    <property type="entry name" value="Class_I_gatase-like"/>
</dbReference>
<dbReference type="Pfam" id="PF07722">
    <property type="entry name" value="Peptidase_C26"/>
    <property type="match status" value="1"/>
</dbReference>
<dbReference type="InterPro" id="IPR015527">
    <property type="entry name" value="Pept_C26_g-glut_hydrolase"/>
</dbReference>
<dbReference type="PANTHER" id="PTHR11315">
    <property type="entry name" value="PROTEASE FAMILY C26 GAMMA-GLUTAMYL HYDROLASE"/>
    <property type="match status" value="1"/>
</dbReference>
<dbReference type="PROSITE" id="PS51275">
    <property type="entry name" value="PEPTIDASE_C26_GGH"/>
    <property type="match status" value="1"/>
</dbReference>
<name>A0AAD1XJ95_EUPCR</name>
<evidence type="ECO:0000313" key="11">
    <source>
        <dbReference type="Proteomes" id="UP001295684"/>
    </source>
</evidence>
<dbReference type="Proteomes" id="UP001295684">
    <property type="component" value="Unassembled WGS sequence"/>
</dbReference>
<protein>
    <recommendedName>
        <fullName evidence="3 8">folate gamma-glutamyl hydrolase</fullName>
        <ecNumber evidence="3 8">3.4.19.9</ecNumber>
    </recommendedName>
</protein>
<keyword evidence="4" id="KW-0964">Secreted</keyword>
<keyword evidence="6 8" id="KW-0378">Hydrolase</keyword>
<proteinExistence type="inferred from homology"/>
<dbReference type="SUPFAM" id="SSF52317">
    <property type="entry name" value="Class I glutamine amidotransferase-like"/>
    <property type="match status" value="1"/>
</dbReference>
<dbReference type="InterPro" id="IPR011697">
    <property type="entry name" value="Peptidase_C26"/>
</dbReference>
<feature type="signal peptide" evidence="9">
    <location>
        <begin position="1"/>
        <end position="30"/>
    </location>
</feature>
<comment type="caution">
    <text evidence="10">The sequence shown here is derived from an EMBL/GenBank/DDBJ whole genome shotgun (WGS) entry which is preliminary data.</text>
</comment>
<dbReference type="AlphaFoldDB" id="A0AAD1XJ95"/>
<keyword evidence="11" id="KW-1185">Reference proteome</keyword>
<dbReference type="Gene3D" id="3.40.50.880">
    <property type="match status" value="1"/>
</dbReference>
<evidence type="ECO:0000256" key="6">
    <source>
        <dbReference type="ARBA" id="ARBA00022801"/>
    </source>
</evidence>
<sequence>MSRFLHGVGKPIKVWAILTVLVILCRVGTCQKPSFNNAPVIGVMTMPCQFGEIEEDGRFHPFDSKTMNPEDHFYYGLFNSYKTYLEIAGAKVVPIIHDTPREKLLPLLGKLNGVLFTGGGLDLVDRQTKEYHVYTKTSQIIFDYALNQTDMGDYFPLIGICQGFQLLNILKSDDKLVLKSAPASFKLNDYLLPFLDDYSDSRFFSYIGENKEWIYSHEKLVINLHDWGIYLADYIYNRQELRDFYKIITYEEDDHRRFLVTAIEAFDYPIYGVQFHPERTFFRFSDKDNYTRSAEARMLSEDLIFYFVEEARKNQHYFETQEDLDKHMYGCQRKTYGYIQSTGEFIQPILVDSTCLGYD</sequence>
<comment type="catalytic activity">
    <reaction evidence="8">
        <text>(6S)-5,6,7,8-tetrahydrofolyl-(gamma-L-Glu)(n) + (n-1) H2O = (6S)-5,6,7,8-tetrahydrofolate + (n-1) L-glutamate</text>
        <dbReference type="Rhea" id="RHEA:56784"/>
        <dbReference type="Rhea" id="RHEA-COMP:14738"/>
        <dbReference type="ChEBI" id="CHEBI:15377"/>
        <dbReference type="ChEBI" id="CHEBI:29985"/>
        <dbReference type="ChEBI" id="CHEBI:57453"/>
        <dbReference type="ChEBI" id="CHEBI:141005"/>
        <dbReference type="EC" id="3.4.19.9"/>
    </reaction>
</comment>
<comment type="subcellular location">
    <subcellularLocation>
        <location evidence="1">Secreted</location>
        <location evidence="1">Extracellular space</location>
    </subcellularLocation>
</comment>
<feature type="active site" description="Proton donor" evidence="7">
    <location>
        <position position="276"/>
    </location>
</feature>
<organism evidence="10 11">
    <name type="scientific">Euplotes crassus</name>
    <dbReference type="NCBI Taxonomy" id="5936"/>
    <lineage>
        <taxon>Eukaryota</taxon>
        <taxon>Sar</taxon>
        <taxon>Alveolata</taxon>
        <taxon>Ciliophora</taxon>
        <taxon>Intramacronucleata</taxon>
        <taxon>Spirotrichea</taxon>
        <taxon>Hypotrichia</taxon>
        <taxon>Euplotida</taxon>
        <taxon>Euplotidae</taxon>
        <taxon>Moneuplotes</taxon>
    </lineage>
</organism>
<evidence type="ECO:0000256" key="8">
    <source>
        <dbReference type="PROSITE-ProRule" id="PRU00607"/>
    </source>
</evidence>
<dbReference type="GO" id="GO:0046900">
    <property type="term" value="P:tetrahydrofolylpolyglutamate metabolic process"/>
    <property type="evidence" value="ECO:0007669"/>
    <property type="project" value="TreeGrafter"/>
</dbReference>
<dbReference type="PROSITE" id="PS51273">
    <property type="entry name" value="GATASE_TYPE_1"/>
    <property type="match status" value="1"/>
</dbReference>
<dbReference type="GO" id="GO:0005576">
    <property type="term" value="C:extracellular region"/>
    <property type="evidence" value="ECO:0007669"/>
    <property type="project" value="UniProtKB-SubCell"/>
</dbReference>
<keyword evidence="5 9" id="KW-0732">Signal</keyword>
<accession>A0AAD1XJ95</accession>